<evidence type="ECO:0000313" key="9">
    <source>
        <dbReference type="EMBL" id="EPD13042.1"/>
    </source>
</evidence>
<dbReference type="GO" id="GO:0051213">
    <property type="term" value="F:dioxygenase activity"/>
    <property type="evidence" value="ECO:0007669"/>
    <property type="project" value="UniProtKB-KW"/>
</dbReference>
<dbReference type="InterPro" id="IPR036922">
    <property type="entry name" value="Rieske_2Fe-2S_sf"/>
</dbReference>
<dbReference type="InterPro" id="IPR015881">
    <property type="entry name" value="ARHD_Rieske_2Fe_2S"/>
</dbReference>
<accession>A0AB33Z290</accession>
<protein>
    <submittedName>
        <fullName evidence="9">Ring hydroxylating dioxygenase subunit alpha</fullName>
    </submittedName>
</protein>
<dbReference type="PROSITE" id="PS51296">
    <property type="entry name" value="RIESKE"/>
    <property type="match status" value="1"/>
</dbReference>
<organism evidence="9 10">
    <name type="scientific">Cycloclasticus pugetii</name>
    <dbReference type="NCBI Taxonomy" id="34068"/>
    <lineage>
        <taxon>Bacteria</taxon>
        <taxon>Pseudomonadati</taxon>
        <taxon>Pseudomonadota</taxon>
        <taxon>Gammaproteobacteria</taxon>
        <taxon>Thiotrichales</taxon>
        <taxon>Piscirickettsiaceae</taxon>
        <taxon>Cycloclasticus</taxon>
    </lineage>
</organism>
<evidence type="ECO:0000256" key="1">
    <source>
        <dbReference type="ARBA" id="ARBA00001962"/>
    </source>
</evidence>
<dbReference type="EMBL" id="ASHL01000004">
    <property type="protein sequence ID" value="EPD13042.1"/>
    <property type="molecule type" value="Genomic_DNA"/>
</dbReference>
<dbReference type="PANTHER" id="PTHR43756">
    <property type="entry name" value="CHOLINE MONOOXYGENASE, CHLOROPLASTIC"/>
    <property type="match status" value="1"/>
</dbReference>
<dbReference type="Gene3D" id="3.90.380.10">
    <property type="entry name" value="Naphthalene 1,2-dioxygenase Alpha Subunit, Chain A, domain 1"/>
    <property type="match status" value="1"/>
</dbReference>
<keyword evidence="6" id="KW-0411">Iron-sulfur</keyword>
<evidence type="ECO:0000256" key="3">
    <source>
        <dbReference type="ARBA" id="ARBA00022723"/>
    </source>
</evidence>
<keyword evidence="10" id="KW-1185">Reference proteome</keyword>
<dbReference type="Gene3D" id="2.102.10.10">
    <property type="entry name" value="Rieske [2Fe-2S] iron-sulphur domain"/>
    <property type="match status" value="1"/>
</dbReference>
<dbReference type="InterPro" id="IPR015879">
    <property type="entry name" value="Ring_hydroxy_dOase_asu_C_dom"/>
</dbReference>
<dbReference type="SUPFAM" id="SSF50022">
    <property type="entry name" value="ISP domain"/>
    <property type="match status" value="1"/>
</dbReference>
<evidence type="ECO:0000256" key="7">
    <source>
        <dbReference type="ARBA" id="ARBA00023027"/>
    </source>
</evidence>
<evidence type="ECO:0000256" key="4">
    <source>
        <dbReference type="ARBA" id="ARBA00023002"/>
    </source>
</evidence>
<dbReference type="Pfam" id="PF00848">
    <property type="entry name" value="Ring_hydroxyl_A"/>
    <property type="match status" value="1"/>
</dbReference>
<dbReference type="InterPro" id="IPR001663">
    <property type="entry name" value="Rng_hydr_dOase-A"/>
</dbReference>
<dbReference type="AlphaFoldDB" id="A0AB33Z290"/>
<evidence type="ECO:0000259" key="8">
    <source>
        <dbReference type="PROSITE" id="PS51296"/>
    </source>
</evidence>
<sequence>MTQIPNNSATLEWPAKYNEVPKEVFERADLWPKELENIFYGAEWHPIVHQSEIPNIGDYKAADLGEIPVFAVRGEDNKIRIFQNACTHRGTTLVTESLGNKTEFECPYHRWLFSPEGELVGCPNSREFTPDFDKKNFSLPTFRTEEFCGLYFITMSETVAPLKEYLGENFYEPLSRILGGDGRLKFIGYQKVHYDCNWKAYCDNDGYHAPLLHLAFKMLNWQGGKGVQNVSENGHLSFESELKIPDDITALKDASILDFKGTETSTGSIVQMQFPLTVYSKHMDMLNIRYAFPKGPKGIEVHYAYFTHEDDDDEMIAHRIRQSSNLLGPSGLISMEDASVFSRIDKGNKTPGMAIFQKGVKDEYQLELQVGQNDESGNLPRWEHYRKLMGFKRAEA</sequence>
<reference evidence="9 10" key="1">
    <citation type="journal article" date="2013" name="Genome Announc.">
        <title>Genome Sequence of the Pyrene- and Fluoranthene-Degrading Bacterium Cycloclasticus sp. Strain PY97M.</title>
        <authorList>
            <person name="Cui Z."/>
            <person name="Xu G."/>
            <person name="Li Q."/>
            <person name="Gao W."/>
            <person name="Zheng L."/>
        </authorList>
    </citation>
    <scope>NUCLEOTIDE SEQUENCE [LARGE SCALE GENOMIC DNA]</scope>
    <source>
        <strain evidence="9 10">PY97M</strain>
    </source>
</reference>
<dbReference type="SUPFAM" id="SSF55961">
    <property type="entry name" value="Bet v1-like"/>
    <property type="match status" value="1"/>
</dbReference>
<evidence type="ECO:0000256" key="5">
    <source>
        <dbReference type="ARBA" id="ARBA00023004"/>
    </source>
</evidence>
<keyword evidence="5" id="KW-0408">Iron</keyword>
<dbReference type="Proteomes" id="UP000015462">
    <property type="component" value="Unassembled WGS sequence"/>
</dbReference>
<comment type="cofactor">
    <cofactor evidence="1">
        <name>Fe cation</name>
        <dbReference type="ChEBI" id="CHEBI:24875"/>
    </cofactor>
</comment>
<feature type="domain" description="Rieske" evidence="8">
    <location>
        <begin position="44"/>
        <end position="153"/>
    </location>
</feature>
<name>A0AB33Z290_9GAMM</name>
<keyword evidence="4" id="KW-0560">Oxidoreductase</keyword>
<proteinExistence type="predicted"/>
<dbReference type="Pfam" id="PF00355">
    <property type="entry name" value="Rieske"/>
    <property type="match status" value="1"/>
</dbReference>
<evidence type="ECO:0000256" key="6">
    <source>
        <dbReference type="ARBA" id="ARBA00023014"/>
    </source>
</evidence>
<dbReference type="PRINTS" id="PR00090">
    <property type="entry name" value="RNGDIOXGNASE"/>
</dbReference>
<keyword evidence="3" id="KW-0479">Metal-binding</keyword>
<dbReference type="CDD" id="cd03469">
    <property type="entry name" value="Rieske_RO_Alpha_N"/>
    <property type="match status" value="1"/>
</dbReference>
<evidence type="ECO:0000313" key="10">
    <source>
        <dbReference type="Proteomes" id="UP000015462"/>
    </source>
</evidence>
<dbReference type="GO" id="GO:0005506">
    <property type="term" value="F:iron ion binding"/>
    <property type="evidence" value="ECO:0007669"/>
    <property type="project" value="InterPro"/>
</dbReference>
<keyword evidence="9" id="KW-0223">Dioxygenase</keyword>
<keyword evidence="2" id="KW-0001">2Fe-2S</keyword>
<dbReference type="PROSITE" id="PS00570">
    <property type="entry name" value="RING_HYDROXYL_ALPHA"/>
    <property type="match status" value="1"/>
</dbReference>
<comment type="caution">
    <text evidence="9">The sequence shown here is derived from an EMBL/GenBank/DDBJ whole genome shotgun (WGS) entry which is preliminary data.</text>
</comment>
<dbReference type="RefSeq" id="WP_016390224.1">
    <property type="nucleotide sequence ID" value="NZ_FQZJ01000003.1"/>
</dbReference>
<dbReference type="PANTHER" id="PTHR43756:SF5">
    <property type="entry name" value="CHOLINE MONOOXYGENASE, CHLOROPLASTIC"/>
    <property type="match status" value="1"/>
</dbReference>
<keyword evidence="7" id="KW-0520">NAD</keyword>
<dbReference type="InterPro" id="IPR017941">
    <property type="entry name" value="Rieske_2Fe-2S"/>
</dbReference>
<evidence type="ECO:0000256" key="2">
    <source>
        <dbReference type="ARBA" id="ARBA00022714"/>
    </source>
</evidence>
<dbReference type="GO" id="GO:0051537">
    <property type="term" value="F:2 iron, 2 sulfur cluster binding"/>
    <property type="evidence" value="ECO:0007669"/>
    <property type="project" value="UniProtKB-KW"/>
</dbReference>
<gene>
    <name evidence="9" type="ORF">L196_05355</name>
</gene>